<dbReference type="EMBL" id="JAAIUW010000005">
    <property type="protein sequence ID" value="KAF7832712.1"/>
    <property type="molecule type" value="Genomic_DNA"/>
</dbReference>
<evidence type="ECO:0000313" key="2">
    <source>
        <dbReference type="Proteomes" id="UP000634136"/>
    </source>
</evidence>
<reference evidence="1" key="1">
    <citation type="submission" date="2020-09" db="EMBL/GenBank/DDBJ databases">
        <title>Genome-Enabled Discovery of Anthraquinone Biosynthesis in Senna tora.</title>
        <authorList>
            <person name="Kang S.-H."/>
            <person name="Pandey R.P."/>
            <person name="Lee C.-M."/>
            <person name="Sim J.-S."/>
            <person name="Jeong J.-T."/>
            <person name="Choi B.-S."/>
            <person name="Jung M."/>
            <person name="Ginzburg D."/>
            <person name="Zhao K."/>
            <person name="Won S.Y."/>
            <person name="Oh T.-J."/>
            <person name="Yu Y."/>
            <person name="Kim N.-H."/>
            <person name="Lee O.R."/>
            <person name="Lee T.-H."/>
            <person name="Bashyal P."/>
            <person name="Kim T.-S."/>
            <person name="Lee W.-H."/>
            <person name="Kawkins C."/>
            <person name="Kim C.-K."/>
            <person name="Kim J.S."/>
            <person name="Ahn B.O."/>
            <person name="Rhee S.Y."/>
            <person name="Sohng J.K."/>
        </authorList>
    </citation>
    <scope>NUCLEOTIDE SEQUENCE</scope>
    <source>
        <tissue evidence="1">Leaf</tissue>
    </source>
</reference>
<protein>
    <submittedName>
        <fullName evidence="1">Uncharacterized protein</fullName>
    </submittedName>
</protein>
<keyword evidence="2" id="KW-1185">Reference proteome</keyword>
<dbReference type="AlphaFoldDB" id="A0A835C949"/>
<evidence type="ECO:0000313" key="1">
    <source>
        <dbReference type="EMBL" id="KAF7832712.1"/>
    </source>
</evidence>
<accession>A0A835C949</accession>
<organism evidence="1 2">
    <name type="scientific">Senna tora</name>
    <dbReference type="NCBI Taxonomy" id="362788"/>
    <lineage>
        <taxon>Eukaryota</taxon>
        <taxon>Viridiplantae</taxon>
        <taxon>Streptophyta</taxon>
        <taxon>Embryophyta</taxon>
        <taxon>Tracheophyta</taxon>
        <taxon>Spermatophyta</taxon>
        <taxon>Magnoliopsida</taxon>
        <taxon>eudicotyledons</taxon>
        <taxon>Gunneridae</taxon>
        <taxon>Pentapetalae</taxon>
        <taxon>rosids</taxon>
        <taxon>fabids</taxon>
        <taxon>Fabales</taxon>
        <taxon>Fabaceae</taxon>
        <taxon>Caesalpinioideae</taxon>
        <taxon>Cassia clade</taxon>
        <taxon>Senna</taxon>
    </lineage>
</organism>
<name>A0A835C949_9FABA</name>
<comment type="caution">
    <text evidence="1">The sequence shown here is derived from an EMBL/GenBank/DDBJ whole genome shotgun (WGS) entry which is preliminary data.</text>
</comment>
<gene>
    <name evidence="1" type="ORF">G2W53_015045</name>
</gene>
<sequence length="56" mass="6347">MATGQISRCRRLVAADLAEENVEVLRKSEGEEASAAAEEEVFGLEMLWMKRIIDFF</sequence>
<proteinExistence type="predicted"/>
<dbReference type="Proteomes" id="UP000634136">
    <property type="component" value="Unassembled WGS sequence"/>
</dbReference>